<dbReference type="InterPro" id="IPR014710">
    <property type="entry name" value="RmlC-like_jellyroll"/>
</dbReference>
<dbReference type="RefSeq" id="WP_239468731.1">
    <property type="nucleotide sequence ID" value="NZ_CP069793.1"/>
</dbReference>
<organism evidence="2 3">
    <name type="scientific">Sphingobacterium multivorum</name>
    <dbReference type="NCBI Taxonomy" id="28454"/>
    <lineage>
        <taxon>Bacteria</taxon>
        <taxon>Pseudomonadati</taxon>
        <taxon>Bacteroidota</taxon>
        <taxon>Sphingobacteriia</taxon>
        <taxon>Sphingobacteriales</taxon>
        <taxon>Sphingobacteriaceae</taxon>
        <taxon>Sphingobacterium</taxon>
    </lineage>
</organism>
<evidence type="ECO:0000313" key="2">
    <source>
        <dbReference type="EMBL" id="SPZ83634.1"/>
    </source>
</evidence>
<feature type="chain" id="PRO_5016105994" description="Cupin domain-containing protein" evidence="1">
    <location>
        <begin position="23"/>
        <end position="159"/>
    </location>
</feature>
<protein>
    <recommendedName>
        <fullName evidence="4">Cupin domain-containing protein</fullName>
    </recommendedName>
</protein>
<evidence type="ECO:0008006" key="4">
    <source>
        <dbReference type="Google" id="ProtNLM"/>
    </source>
</evidence>
<name>A0A2X2IQQ7_SPHMU</name>
<keyword evidence="1" id="KW-0732">Signal</keyword>
<reference evidence="2 3" key="1">
    <citation type="submission" date="2018-06" db="EMBL/GenBank/DDBJ databases">
        <authorList>
            <consortium name="Pathogen Informatics"/>
            <person name="Doyle S."/>
        </authorList>
    </citation>
    <scope>NUCLEOTIDE SEQUENCE [LARGE SCALE GENOMIC DNA]</scope>
    <source>
        <strain evidence="2 3">NCTC11343</strain>
    </source>
</reference>
<dbReference type="GeneID" id="97181888"/>
<evidence type="ECO:0000313" key="3">
    <source>
        <dbReference type="Proteomes" id="UP000251241"/>
    </source>
</evidence>
<dbReference type="Gene3D" id="2.60.120.10">
    <property type="entry name" value="Jelly Rolls"/>
    <property type="match status" value="1"/>
</dbReference>
<sequence length="159" mass="17642">MKMISKLTIACVLAASSLTAVKAQEGHGKIKEVNVEAEGKMPAVRLINNPDGTCSFQKGFIPTLKHANTSTFWTSNKTEEWEKNAHPAPRRQYVVTLKGKIKFKVSDGSTFLIEPGTILLAEDLKGTGHSWEMVHSKSWERLYIPINEGADDLFVTKNN</sequence>
<feature type="signal peptide" evidence="1">
    <location>
        <begin position="1"/>
        <end position="22"/>
    </location>
</feature>
<evidence type="ECO:0000256" key="1">
    <source>
        <dbReference type="SAM" id="SignalP"/>
    </source>
</evidence>
<dbReference type="Proteomes" id="UP000251241">
    <property type="component" value="Unassembled WGS sequence"/>
</dbReference>
<proteinExistence type="predicted"/>
<accession>A0A2X2IQQ7</accession>
<dbReference type="AlphaFoldDB" id="A0A2X2IQQ7"/>
<gene>
    <name evidence="2" type="ORF">NCTC11343_00153</name>
</gene>
<dbReference type="EMBL" id="UAUU01000002">
    <property type="protein sequence ID" value="SPZ83634.1"/>
    <property type="molecule type" value="Genomic_DNA"/>
</dbReference>